<gene>
    <name evidence="1" type="ORF">SMN809_LOCUS60848</name>
</gene>
<evidence type="ECO:0000313" key="2">
    <source>
        <dbReference type="Proteomes" id="UP000676336"/>
    </source>
</evidence>
<sequence>MFPKSEQDNDDDVEGETLYYKEAGMLLDHI</sequence>
<dbReference type="AlphaFoldDB" id="A0A8S3ESF1"/>
<dbReference type="Proteomes" id="UP000676336">
    <property type="component" value="Unassembled WGS sequence"/>
</dbReference>
<dbReference type="EMBL" id="CAJOBI010239928">
    <property type="protein sequence ID" value="CAF5082848.1"/>
    <property type="molecule type" value="Genomic_DNA"/>
</dbReference>
<accession>A0A8S3ESF1</accession>
<feature type="non-terminal residue" evidence="1">
    <location>
        <position position="30"/>
    </location>
</feature>
<comment type="caution">
    <text evidence="1">The sequence shown here is derived from an EMBL/GenBank/DDBJ whole genome shotgun (WGS) entry which is preliminary data.</text>
</comment>
<reference evidence="1" key="1">
    <citation type="submission" date="2021-02" db="EMBL/GenBank/DDBJ databases">
        <authorList>
            <person name="Nowell W R."/>
        </authorList>
    </citation>
    <scope>NUCLEOTIDE SEQUENCE</scope>
</reference>
<proteinExistence type="predicted"/>
<protein>
    <submittedName>
        <fullName evidence="1">Uncharacterized protein</fullName>
    </submittedName>
</protein>
<feature type="non-terminal residue" evidence="1">
    <location>
        <position position="1"/>
    </location>
</feature>
<name>A0A8S3ESF1_9BILA</name>
<evidence type="ECO:0000313" key="1">
    <source>
        <dbReference type="EMBL" id="CAF5082848.1"/>
    </source>
</evidence>
<organism evidence="1 2">
    <name type="scientific">Rotaria magnacalcarata</name>
    <dbReference type="NCBI Taxonomy" id="392030"/>
    <lineage>
        <taxon>Eukaryota</taxon>
        <taxon>Metazoa</taxon>
        <taxon>Spiralia</taxon>
        <taxon>Gnathifera</taxon>
        <taxon>Rotifera</taxon>
        <taxon>Eurotatoria</taxon>
        <taxon>Bdelloidea</taxon>
        <taxon>Philodinida</taxon>
        <taxon>Philodinidae</taxon>
        <taxon>Rotaria</taxon>
    </lineage>
</organism>